<dbReference type="AlphaFoldDB" id="A0A8B7PFM5"/>
<dbReference type="KEGG" id="hazt:108680132"/>
<reference evidence="4 5" key="1">
    <citation type="submission" date="2025-04" db="UniProtKB">
        <authorList>
            <consortium name="RefSeq"/>
        </authorList>
    </citation>
    <scope>IDENTIFICATION</scope>
    <source>
        <tissue evidence="4 5">Whole organism</tissue>
    </source>
</reference>
<evidence type="ECO:0000313" key="3">
    <source>
        <dbReference type="Proteomes" id="UP000694843"/>
    </source>
</evidence>
<dbReference type="Pfam" id="PF24664">
    <property type="entry name" value="Monjiviricetes_fusion"/>
    <property type="match status" value="1"/>
</dbReference>
<dbReference type="GeneID" id="108680132"/>
<feature type="region of interest" description="Disordered" evidence="1">
    <location>
        <begin position="681"/>
        <end position="700"/>
    </location>
</feature>
<gene>
    <name evidence="4 5" type="primary">LOC108680132</name>
</gene>
<dbReference type="OMA" id="IMFPAEK"/>
<evidence type="ECO:0000256" key="1">
    <source>
        <dbReference type="SAM" id="MobiDB-lite"/>
    </source>
</evidence>
<keyword evidence="2" id="KW-0472">Membrane</keyword>
<evidence type="ECO:0000256" key="2">
    <source>
        <dbReference type="SAM" id="Phobius"/>
    </source>
</evidence>
<feature type="region of interest" description="Disordered" evidence="1">
    <location>
        <begin position="30"/>
        <end position="52"/>
    </location>
</feature>
<dbReference type="OrthoDB" id="6765476at2759"/>
<keyword evidence="2" id="KW-1133">Transmembrane helix</keyword>
<organism evidence="3 4">
    <name type="scientific">Hyalella azteca</name>
    <name type="common">Amphipod</name>
    <dbReference type="NCBI Taxonomy" id="294128"/>
    <lineage>
        <taxon>Eukaryota</taxon>
        <taxon>Metazoa</taxon>
        <taxon>Ecdysozoa</taxon>
        <taxon>Arthropoda</taxon>
        <taxon>Crustacea</taxon>
        <taxon>Multicrustacea</taxon>
        <taxon>Malacostraca</taxon>
        <taxon>Eumalacostraca</taxon>
        <taxon>Peracarida</taxon>
        <taxon>Amphipoda</taxon>
        <taxon>Senticaudata</taxon>
        <taxon>Talitrida</taxon>
        <taxon>Talitroidea</taxon>
        <taxon>Hyalellidae</taxon>
        <taxon>Hyalella</taxon>
    </lineage>
</organism>
<dbReference type="RefSeq" id="XP_018024393.1">
    <property type="nucleotide sequence ID" value="XM_018168904.2"/>
</dbReference>
<evidence type="ECO:0000313" key="5">
    <source>
        <dbReference type="RefSeq" id="XP_018024393.1"/>
    </source>
</evidence>
<dbReference type="Proteomes" id="UP000694843">
    <property type="component" value="Unplaced"/>
</dbReference>
<proteinExistence type="predicted"/>
<accession>A0A8B7PFM5</accession>
<name>A0A8B7PFM5_HYAAZ</name>
<keyword evidence="2" id="KW-0812">Transmembrane</keyword>
<dbReference type="RefSeq" id="XP_018024392.1">
    <property type="nucleotide sequence ID" value="XM_018168903.2"/>
</dbReference>
<feature type="transmembrane region" description="Helical" evidence="2">
    <location>
        <begin position="655"/>
        <end position="674"/>
    </location>
</feature>
<keyword evidence="3" id="KW-1185">Reference proteome</keyword>
<evidence type="ECO:0000313" key="4">
    <source>
        <dbReference type="RefSeq" id="XP_018024392.1"/>
    </source>
</evidence>
<feature type="transmembrane region" description="Helical" evidence="2">
    <location>
        <begin position="621"/>
        <end position="643"/>
    </location>
</feature>
<sequence length="700" mass="78598">MFIRDGKELGFSDSALLKYVTDRVKREEERMRREEERLEKEERRRKEEADREKRLLAREEKKRQIFPKYHCLKTAMLLLLFALLLLSKEGEALIGYDCQAKNASFISVALADIKQCNEAIGSFVEEEISGQIIQIHQYQPVHVYSCLISVIITTEYCGKLNRISAEPKGITSHIKHLGPSACMDAHTIGTVNIHGQQFNGLKKNSTTTIDTVLSGSVDDGGYCKNGGIFIHEDGTKSEDKLVRATMKISLYDRTETLSLEADKVIVRSLGLECPADNGYCADTLVGEVVWKELDGDCTSRVDVLYEGPLSLVTFAQSAIDAIKIIIVYTRNQMFALRVSGFGLKCGHPTMTTEHKRIHVVKKSDVGIYVFSRSPKFNNNVDLKSYIDSQFLYASTAFIKGTDQIVRDFSNAMCQNKREILKKRLVLSQLRPDQVGTLVERKLGVTASIQGEVMFIITCVPVPVVYRKGAGCTQEIPVMYNGKPMFVEPITRILTTTGTSSICSSKMAPKFRIDEKWMTVYNGPMESAAPKILDPNSVIQSWKFIPLLDISKNGLYDAEDIESLQKSMMFGDNREALTTNFAKVLYDNGKTGNEGFSAIVTEDDISGLGSRIGGWMFRVTDLIGQTTCVLLGIFVIIELFLYLVDCCLNGTIIYKKMGWSLWILAAPLHAIVHMITHDITRRRTPAEDEDQPEEVRVEQKN</sequence>
<protein>
    <submittedName>
        <fullName evidence="4 5">Uncharacterized protein LOC108680132</fullName>
    </submittedName>
</protein>